<protein>
    <submittedName>
        <fullName evidence="2">Uncharacterized protein</fullName>
    </submittedName>
</protein>
<gene>
    <name evidence="2" type="ORF">S12H4_12614</name>
</gene>
<comment type="caution">
    <text evidence="2">The sequence shown here is derived from an EMBL/GenBank/DDBJ whole genome shotgun (WGS) entry which is preliminary data.</text>
</comment>
<name>X1T2D2_9ZZZZ</name>
<dbReference type="AlphaFoldDB" id="X1T2D2"/>
<sequence length="97" mass="11043">MPIKWSAIKVSEAADEVEAQVSLADQFIAEAKAKAREAKQIPNLPQYMEQRFNRVLDQLHRMENIKEAIKSVREDIPDGAIEAEHERTKHGSTQSLM</sequence>
<evidence type="ECO:0000256" key="1">
    <source>
        <dbReference type="SAM" id="MobiDB-lite"/>
    </source>
</evidence>
<reference evidence="2" key="1">
    <citation type="journal article" date="2014" name="Front. Microbiol.">
        <title>High frequency of phylogenetically diverse reductive dehalogenase-homologous genes in deep subseafloor sedimentary metagenomes.</title>
        <authorList>
            <person name="Kawai M."/>
            <person name="Futagami T."/>
            <person name="Toyoda A."/>
            <person name="Takaki Y."/>
            <person name="Nishi S."/>
            <person name="Hori S."/>
            <person name="Arai W."/>
            <person name="Tsubouchi T."/>
            <person name="Morono Y."/>
            <person name="Uchiyama I."/>
            <person name="Ito T."/>
            <person name="Fujiyama A."/>
            <person name="Inagaki F."/>
            <person name="Takami H."/>
        </authorList>
    </citation>
    <scope>NUCLEOTIDE SEQUENCE</scope>
    <source>
        <strain evidence="2">Expedition CK06-06</strain>
    </source>
</reference>
<proteinExistence type="predicted"/>
<organism evidence="2">
    <name type="scientific">marine sediment metagenome</name>
    <dbReference type="NCBI Taxonomy" id="412755"/>
    <lineage>
        <taxon>unclassified sequences</taxon>
        <taxon>metagenomes</taxon>
        <taxon>ecological metagenomes</taxon>
    </lineage>
</organism>
<dbReference type="EMBL" id="BARW01006031">
    <property type="protein sequence ID" value="GAI85531.1"/>
    <property type="molecule type" value="Genomic_DNA"/>
</dbReference>
<accession>X1T2D2</accession>
<evidence type="ECO:0000313" key="2">
    <source>
        <dbReference type="EMBL" id="GAI85531.1"/>
    </source>
</evidence>
<feature type="compositionally biased region" description="Basic and acidic residues" evidence="1">
    <location>
        <begin position="78"/>
        <end position="89"/>
    </location>
</feature>
<feature type="region of interest" description="Disordered" evidence="1">
    <location>
        <begin position="78"/>
        <end position="97"/>
    </location>
</feature>